<gene>
    <name evidence="2" type="ORF">FRC0190_01307</name>
</gene>
<accession>A0A6I8MHW4</accession>
<dbReference type="EMBL" id="LR738855">
    <property type="protein sequence ID" value="VZH85343.1"/>
    <property type="molecule type" value="Genomic_DNA"/>
</dbReference>
<dbReference type="AlphaFoldDB" id="A0A6I8MHW4"/>
<dbReference type="KEGG" id="crf:FRC0190_01307"/>
<organism evidence="2 3">
    <name type="scientific">Corynebacterium rouxii</name>
    <dbReference type="NCBI Taxonomy" id="2719119"/>
    <lineage>
        <taxon>Bacteria</taxon>
        <taxon>Bacillati</taxon>
        <taxon>Actinomycetota</taxon>
        <taxon>Actinomycetes</taxon>
        <taxon>Mycobacteriales</taxon>
        <taxon>Corynebacteriaceae</taxon>
        <taxon>Corynebacterium</taxon>
    </lineage>
</organism>
<dbReference type="Proteomes" id="UP000423525">
    <property type="component" value="Chromosome"/>
</dbReference>
<keyword evidence="1" id="KW-0812">Transmembrane</keyword>
<name>A0A6I8MHW4_9CORY</name>
<keyword evidence="1" id="KW-1133">Transmembrane helix</keyword>
<evidence type="ECO:0000256" key="1">
    <source>
        <dbReference type="SAM" id="Phobius"/>
    </source>
</evidence>
<evidence type="ECO:0000313" key="2">
    <source>
        <dbReference type="EMBL" id="VZH85343.1"/>
    </source>
</evidence>
<dbReference type="RefSeq" id="WP_155872926.1">
    <property type="nucleotide sequence ID" value="NZ_CP168248.1"/>
</dbReference>
<protein>
    <submittedName>
        <fullName evidence="2">Uncharacterized protein</fullName>
    </submittedName>
</protein>
<evidence type="ECO:0000313" key="3">
    <source>
        <dbReference type="Proteomes" id="UP000423525"/>
    </source>
</evidence>
<keyword evidence="1" id="KW-0472">Membrane</keyword>
<sequence>MFIPAATMAAIFTLLVALSAVTIWLVTIAGRLSEQVMTLFACNNVMDDDLAAVESDIQDIYDEMGIKRPTEELRILCDPDDDDDLEVPDFLQEAA</sequence>
<reference evidence="2 3" key="1">
    <citation type="submission" date="2019-11" db="EMBL/GenBank/DDBJ databases">
        <authorList>
            <person name="Brisse S."/>
        </authorList>
    </citation>
    <scope>NUCLEOTIDE SEQUENCE [LARGE SCALE GENOMIC DNA]</scope>
    <source>
        <strain evidence="2">FRC0190</strain>
    </source>
</reference>
<feature type="transmembrane region" description="Helical" evidence="1">
    <location>
        <begin position="6"/>
        <end position="29"/>
    </location>
</feature>
<proteinExistence type="predicted"/>